<dbReference type="InterPro" id="IPR014352">
    <property type="entry name" value="FERM/acyl-CoA-bd_prot_sf"/>
</dbReference>
<dbReference type="InterPro" id="IPR035984">
    <property type="entry name" value="Acyl-CoA-binding_sf"/>
</dbReference>
<dbReference type="FunFam" id="1.20.80.10:FF:000010">
    <property type="entry name" value="Acyl-CoA-binding domain-containing protein 5"/>
    <property type="match status" value="1"/>
</dbReference>
<dbReference type="InterPro" id="IPR000582">
    <property type="entry name" value="Acyl-CoA-binding_protein"/>
</dbReference>
<dbReference type="Gene3D" id="1.20.80.10">
    <property type="match status" value="1"/>
</dbReference>
<organism evidence="4 5">
    <name type="scientific">Littorina saxatilis</name>
    <dbReference type="NCBI Taxonomy" id="31220"/>
    <lineage>
        <taxon>Eukaryota</taxon>
        <taxon>Metazoa</taxon>
        <taxon>Spiralia</taxon>
        <taxon>Lophotrochozoa</taxon>
        <taxon>Mollusca</taxon>
        <taxon>Gastropoda</taxon>
        <taxon>Caenogastropoda</taxon>
        <taxon>Littorinimorpha</taxon>
        <taxon>Littorinoidea</taxon>
        <taxon>Littorinidae</taxon>
        <taxon>Littorina</taxon>
    </lineage>
</organism>
<dbReference type="EMBL" id="JBAMIC010000003">
    <property type="protein sequence ID" value="KAK7109955.1"/>
    <property type="molecule type" value="Genomic_DNA"/>
</dbReference>
<proteinExistence type="inferred from homology"/>
<name>A0AAN9GKE8_9CAEN</name>
<keyword evidence="2" id="KW-0446">Lipid-binding</keyword>
<dbReference type="PANTHER" id="PTHR23310">
    <property type="entry name" value="ACYL-COA-BINDING PROTEIN, ACBP"/>
    <property type="match status" value="1"/>
</dbReference>
<dbReference type="GO" id="GO:0000062">
    <property type="term" value="F:fatty-acyl-CoA binding"/>
    <property type="evidence" value="ECO:0007669"/>
    <property type="project" value="InterPro"/>
</dbReference>
<dbReference type="InterPro" id="IPR022408">
    <property type="entry name" value="Acyl-CoA-binding_prot_CS"/>
</dbReference>
<evidence type="ECO:0000313" key="5">
    <source>
        <dbReference type="Proteomes" id="UP001374579"/>
    </source>
</evidence>
<accession>A0AAN9GKE8</accession>
<dbReference type="PANTHER" id="PTHR23310:SF62">
    <property type="entry name" value="ACYL-COA BINDING PROTEIN 1, ISOFORM A"/>
    <property type="match status" value="1"/>
</dbReference>
<dbReference type="GO" id="GO:0006631">
    <property type="term" value="P:fatty acid metabolic process"/>
    <property type="evidence" value="ECO:0007669"/>
    <property type="project" value="TreeGrafter"/>
</dbReference>
<feature type="domain" description="ACB" evidence="3">
    <location>
        <begin position="1"/>
        <end position="86"/>
    </location>
</feature>
<evidence type="ECO:0000259" key="3">
    <source>
        <dbReference type="PROSITE" id="PS51228"/>
    </source>
</evidence>
<sequence length="86" mass="9614">MGDEAFTKAAEEVKNLKTKPSDDEMLKVYGLYKQATVGDCNTSRPGMMDFKGKAKWDAWDGLKGKSQADAKTEYVKLVDELKGKYN</sequence>
<evidence type="ECO:0000256" key="1">
    <source>
        <dbReference type="ARBA" id="ARBA00005567"/>
    </source>
</evidence>
<dbReference type="Proteomes" id="UP001374579">
    <property type="component" value="Unassembled WGS sequence"/>
</dbReference>
<evidence type="ECO:0000313" key="4">
    <source>
        <dbReference type="EMBL" id="KAK7109955.1"/>
    </source>
</evidence>
<dbReference type="CDD" id="cd00435">
    <property type="entry name" value="ACBP"/>
    <property type="match status" value="1"/>
</dbReference>
<dbReference type="PRINTS" id="PR00689">
    <property type="entry name" value="ACOABINDINGP"/>
</dbReference>
<dbReference type="SUPFAM" id="SSF47027">
    <property type="entry name" value="Acyl-CoA binding protein"/>
    <property type="match status" value="1"/>
</dbReference>
<dbReference type="Pfam" id="PF00887">
    <property type="entry name" value="ACBP"/>
    <property type="match status" value="1"/>
</dbReference>
<protein>
    <recommendedName>
        <fullName evidence="3">ACB domain-containing protein</fullName>
    </recommendedName>
</protein>
<comment type="similarity">
    <text evidence="1">Belongs to the ACBP family.</text>
</comment>
<keyword evidence="5" id="KW-1185">Reference proteome</keyword>
<gene>
    <name evidence="4" type="ORF">V1264_013904</name>
</gene>
<dbReference type="AlphaFoldDB" id="A0AAN9GKE8"/>
<dbReference type="PROSITE" id="PS00880">
    <property type="entry name" value="ACB_1"/>
    <property type="match status" value="1"/>
</dbReference>
<comment type="caution">
    <text evidence="4">The sequence shown here is derived from an EMBL/GenBank/DDBJ whole genome shotgun (WGS) entry which is preliminary data.</text>
</comment>
<evidence type="ECO:0000256" key="2">
    <source>
        <dbReference type="ARBA" id="ARBA00023121"/>
    </source>
</evidence>
<dbReference type="PROSITE" id="PS51228">
    <property type="entry name" value="ACB_2"/>
    <property type="match status" value="1"/>
</dbReference>
<reference evidence="4 5" key="1">
    <citation type="submission" date="2024-02" db="EMBL/GenBank/DDBJ databases">
        <title>Chromosome-scale genome assembly of the rough periwinkle Littorina saxatilis.</title>
        <authorList>
            <person name="De Jode A."/>
            <person name="Faria R."/>
            <person name="Formenti G."/>
            <person name="Sims Y."/>
            <person name="Smith T.P."/>
            <person name="Tracey A."/>
            <person name="Wood J.M.D."/>
            <person name="Zagrodzka Z.B."/>
            <person name="Johannesson K."/>
            <person name="Butlin R.K."/>
            <person name="Leder E.H."/>
        </authorList>
    </citation>
    <scope>NUCLEOTIDE SEQUENCE [LARGE SCALE GENOMIC DNA]</scope>
    <source>
        <strain evidence="4">Snail1</strain>
        <tissue evidence="4">Muscle</tissue>
    </source>
</reference>